<proteinExistence type="predicted"/>
<reference evidence="1 2" key="1">
    <citation type="journal article" date="2013" name="Genome Announc.">
        <title>Draft Genome Sequence of the Psychrophilic and Alkaliphilic Rhodonellum psychrophilum Strain GCM71T.</title>
        <authorList>
            <person name="Hauptmann A.L."/>
            <person name="Glaring M.A."/>
            <person name="Hallin P.F."/>
            <person name="Prieme A."/>
            <person name="Stougaard P."/>
        </authorList>
    </citation>
    <scope>NUCLEOTIDE SEQUENCE [LARGE SCALE GENOMIC DNA]</scope>
    <source>
        <strain evidence="1 2">GCM71</strain>
    </source>
</reference>
<dbReference type="Proteomes" id="UP000016843">
    <property type="component" value="Unassembled WGS sequence"/>
</dbReference>
<organism evidence="1 2">
    <name type="scientific">Rhodonellum psychrophilum GCM71 = DSM 17998</name>
    <dbReference type="NCBI Taxonomy" id="1123057"/>
    <lineage>
        <taxon>Bacteria</taxon>
        <taxon>Pseudomonadati</taxon>
        <taxon>Bacteroidota</taxon>
        <taxon>Cytophagia</taxon>
        <taxon>Cytophagales</taxon>
        <taxon>Cytophagaceae</taxon>
        <taxon>Rhodonellum</taxon>
    </lineage>
</organism>
<evidence type="ECO:0000313" key="1">
    <source>
        <dbReference type="EMBL" id="ERM82412.1"/>
    </source>
</evidence>
<name>U5C2M3_9BACT</name>
<evidence type="ECO:0000313" key="2">
    <source>
        <dbReference type="Proteomes" id="UP000016843"/>
    </source>
</evidence>
<accession>U5C2M3</accession>
<protein>
    <submittedName>
        <fullName evidence="1">Uncharacterized protein</fullName>
    </submittedName>
</protein>
<sequence>MGTIIGLKIKYPILKPKKNDTMQQDEVNIYPIVNILFRFNI</sequence>
<dbReference type="AlphaFoldDB" id="U5C2M3"/>
<comment type="caution">
    <text evidence="1">The sequence shown here is derived from an EMBL/GenBank/DDBJ whole genome shotgun (WGS) entry which is preliminary data.</text>
</comment>
<gene>
    <name evidence="1" type="ORF">P872_18025</name>
</gene>
<keyword evidence="2" id="KW-1185">Reference proteome</keyword>
<dbReference type="EMBL" id="AWXR01000027">
    <property type="protein sequence ID" value="ERM82412.1"/>
    <property type="molecule type" value="Genomic_DNA"/>
</dbReference>